<evidence type="ECO:0000256" key="5">
    <source>
        <dbReference type="PROSITE-ProRule" id="PRU00560"/>
    </source>
</evidence>
<proteinExistence type="predicted"/>
<accession>A0A1H9QX84</accession>
<evidence type="ECO:0000313" key="7">
    <source>
        <dbReference type="EMBL" id="SER65221.1"/>
    </source>
</evidence>
<dbReference type="GO" id="GO:0005524">
    <property type="term" value="F:ATP binding"/>
    <property type="evidence" value="ECO:0007669"/>
    <property type="project" value="UniProtKB-UniRule"/>
</dbReference>
<evidence type="ECO:0000256" key="4">
    <source>
        <dbReference type="ARBA" id="ARBA00022840"/>
    </source>
</evidence>
<keyword evidence="3 5" id="KW-0347">Helicase</keyword>
<feature type="binding site" evidence="5">
    <location>
        <begin position="27"/>
        <end position="34"/>
    </location>
    <ligand>
        <name>ATP</name>
        <dbReference type="ChEBI" id="CHEBI:30616"/>
    </ligand>
</feature>
<dbReference type="Gene3D" id="3.40.50.300">
    <property type="entry name" value="P-loop containing nucleotide triphosphate hydrolases"/>
    <property type="match status" value="2"/>
</dbReference>
<dbReference type="STRING" id="64702.SAMN05443377_1052"/>
<dbReference type="PROSITE" id="PS51198">
    <property type="entry name" value="UVRD_HELICASE_ATP_BIND"/>
    <property type="match status" value="1"/>
</dbReference>
<evidence type="ECO:0000259" key="6">
    <source>
        <dbReference type="PROSITE" id="PS51198"/>
    </source>
</evidence>
<evidence type="ECO:0000256" key="1">
    <source>
        <dbReference type="ARBA" id="ARBA00022741"/>
    </source>
</evidence>
<dbReference type="GO" id="GO:0005829">
    <property type="term" value="C:cytosol"/>
    <property type="evidence" value="ECO:0007669"/>
    <property type="project" value="TreeGrafter"/>
</dbReference>
<dbReference type="PANTHER" id="PTHR11070:SF23">
    <property type="entry name" value="RECBCD ENZYME SUBUNIT RECB"/>
    <property type="match status" value="1"/>
</dbReference>
<dbReference type="GO" id="GO:0003677">
    <property type="term" value="F:DNA binding"/>
    <property type="evidence" value="ECO:0007669"/>
    <property type="project" value="InterPro"/>
</dbReference>
<protein>
    <submittedName>
        <fullName evidence="7">Exodeoxyribonuclease V beta subunit</fullName>
    </submittedName>
</protein>
<keyword evidence="2 5" id="KW-0378">Hydrolase</keyword>
<dbReference type="Pfam" id="PF00580">
    <property type="entry name" value="UvrD-helicase"/>
    <property type="match status" value="1"/>
</dbReference>
<dbReference type="PANTHER" id="PTHR11070">
    <property type="entry name" value="UVRD / RECB / PCRA DNA HELICASE FAMILY MEMBER"/>
    <property type="match status" value="1"/>
</dbReference>
<organism evidence="7 8">
    <name type="scientific">Propionibacterium cyclohexanicum</name>
    <dbReference type="NCBI Taxonomy" id="64702"/>
    <lineage>
        <taxon>Bacteria</taxon>
        <taxon>Bacillati</taxon>
        <taxon>Actinomycetota</taxon>
        <taxon>Actinomycetes</taxon>
        <taxon>Propionibacteriales</taxon>
        <taxon>Propionibacteriaceae</taxon>
        <taxon>Propionibacterium</taxon>
    </lineage>
</organism>
<dbReference type="RefSeq" id="WP_091968071.1">
    <property type="nucleotide sequence ID" value="NZ_FOGZ01000005.1"/>
</dbReference>
<sequence length="457" mass="49886">MTSAVTRAPGCFDPCAPLPDGTTVLEASAGTGKTFAIAALATGALAEGLTTIDRLMLVTFARSATLELRTRVHERLRASLEALRHALAGSGDSEPSDDMLATLCAGDPPVLRARIGRLEQALGDFGRATIATTHEFCGRLLDELGMLVDHDTGRGSEQQLAVLRHQVIDDVRLATSMQGTAQLAPDVARIVGDAVLGHRGLRLLEPPPDDPLARARFEFAGAIRRQFEDRARRLRLHGFDDMVQRVVDALNDRVTGERAASTLAERFDLVMVDEFQDTDPAQWTILRRAFHHRTRLVIVGDPKQSIYGFRGADVQAYLDATGQADQRFTLDCNYRCDPGVTEGLAELFGAAGLGSAGQDIRLTPVSTQQSFPRLRIGSQRGQPPAVQLRAISPQRLLRAQPARDAISADLVHTFDQLLARAELFAQGRWRALRPSDMAVLVRRRHTGEQIGSSQMRV</sequence>
<evidence type="ECO:0000313" key="8">
    <source>
        <dbReference type="Proteomes" id="UP000198815"/>
    </source>
</evidence>
<dbReference type="GO" id="GO:0016787">
    <property type="term" value="F:hydrolase activity"/>
    <property type="evidence" value="ECO:0007669"/>
    <property type="project" value="UniProtKB-UniRule"/>
</dbReference>
<dbReference type="SUPFAM" id="SSF52540">
    <property type="entry name" value="P-loop containing nucleoside triphosphate hydrolases"/>
    <property type="match status" value="1"/>
</dbReference>
<dbReference type="AlphaFoldDB" id="A0A1H9QX84"/>
<reference evidence="7 8" key="1">
    <citation type="submission" date="2016-10" db="EMBL/GenBank/DDBJ databases">
        <authorList>
            <person name="de Groot N.N."/>
        </authorList>
    </citation>
    <scope>NUCLEOTIDE SEQUENCE [LARGE SCALE GENOMIC DNA]</scope>
    <source>
        <strain evidence="7 8">DSM 16859</strain>
    </source>
</reference>
<feature type="domain" description="UvrD-like helicase ATP-binding" evidence="6">
    <location>
        <begin position="6"/>
        <end position="337"/>
    </location>
</feature>
<evidence type="ECO:0000256" key="2">
    <source>
        <dbReference type="ARBA" id="ARBA00022801"/>
    </source>
</evidence>
<dbReference type="InterPro" id="IPR000212">
    <property type="entry name" value="DNA_helicase_UvrD/REP"/>
</dbReference>
<keyword evidence="8" id="KW-1185">Reference proteome</keyword>
<keyword evidence="1 5" id="KW-0547">Nucleotide-binding</keyword>
<name>A0A1H9QX84_9ACTN</name>
<dbReference type="Proteomes" id="UP000198815">
    <property type="component" value="Unassembled WGS sequence"/>
</dbReference>
<dbReference type="InterPro" id="IPR014016">
    <property type="entry name" value="UvrD-like_ATP-bd"/>
</dbReference>
<keyword evidence="4 5" id="KW-0067">ATP-binding</keyword>
<dbReference type="GO" id="GO:0000725">
    <property type="term" value="P:recombinational repair"/>
    <property type="evidence" value="ECO:0007669"/>
    <property type="project" value="TreeGrafter"/>
</dbReference>
<dbReference type="EMBL" id="FOGZ01000005">
    <property type="protein sequence ID" value="SER65221.1"/>
    <property type="molecule type" value="Genomic_DNA"/>
</dbReference>
<dbReference type="InterPro" id="IPR027417">
    <property type="entry name" value="P-loop_NTPase"/>
</dbReference>
<dbReference type="OrthoDB" id="9810135at2"/>
<dbReference type="GO" id="GO:0009338">
    <property type="term" value="C:exodeoxyribonuclease V complex"/>
    <property type="evidence" value="ECO:0007669"/>
    <property type="project" value="TreeGrafter"/>
</dbReference>
<gene>
    <name evidence="7" type="ORF">SAMN05443377_1052</name>
</gene>
<evidence type="ECO:0000256" key="3">
    <source>
        <dbReference type="ARBA" id="ARBA00022806"/>
    </source>
</evidence>
<dbReference type="GO" id="GO:0043138">
    <property type="term" value="F:3'-5' DNA helicase activity"/>
    <property type="evidence" value="ECO:0007669"/>
    <property type="project" value="TreeGrafter"/>
</dbReference>